<protein>
    <submittedName>
        <fullName evidence="2">YceI family protein</fullName>
    </submittedName>
</protein>
<dbReference type="Pfam" id="PF04264">
    <property type="entry name" value="YceI"/>
    <property type="match status" value="1"/>
</dbReference>
<dbReference type="RefSeq" id="WP_317080121.1">
    <property type="nucleotide sequence ID" value="NZ_CP136594.1"/>
</dbReference>
<dbReference type="SUPFAM" id="SSF101874">
    <property type="entry name" value="YceI-like"/>
    <property type="match status" value="1"/>
</dbReference>
<name>A0AA97HZZ0_9SPHN</name>
<evidence type="ECO:0000313" key="2">
    <source>
        <dbReference type="EMBL" id="WOE73893.1"/>
    </source>
</evidence>
<dbReference type="InterPro" id="IPR007372">
    <property type="entry name" value="Lipid/polyisoprenoid-bd_YceI"/>
</dbReference>
<reference evidence="2 3" key="1">
    <citation type="submission" date="2023-10" db="EMBL/GenBank/DDBJ databases">
        <title>Complete genome sequence of a Sphingomonadaceae bacterium.</title>
        <authorList>
            <person name="Yan C."/>
        </authorList>
    </citation>
    <scope>NUCLEOTIDE SEQUENCE [LARGE SCALE GENOMIC DNA]</scope>
    <source>
        <strain evidence="2 3">SCSIO 66989</strain>
    </source>
</reference>
<dbReference type="InterPro" id="IPR027016">
    <property type="entry name" value="UCP029811"/>
</dbReference>
<sequence>MDQVVMEGSVMLKRGIAICICAILAACSAPQSEPQPLTGDWTLVPESSQIAFVSIKAGNVGEAHSFKTESGVVDGTGKAEISIDLSSVDTAVDIRDERMREFLFQVDQFPSATITAQIDPETMKTLDIGEQQIASTELSLSLHGIEADFDSDLAVTRISENRVLVETTKPVIIDATQFALGDGLEKLRELAELPSISPAVPVTATLIFARNDK</sequence>
<organism evidence="2 3">
    <name type="scientific">Alterisphingorhabdus coralli</name>
    <dbReference type="NCBI Taxonomy" id="3071408"/>
    <lineage>
        <taxon>Bacteria</taxon>
        <taxon>Pseudomonadati</taxon>
        <taxon>Pseudomonadota</taxon>
        <taxon>Alphaproteobacteria</taxon>
        <taxon>Sphingomonadales</taxon>
        <taxon>Sphingomonadaceae</taxon>
        <taxon>Alterisphingorhabdus (ex Yan et al. 2024)</taxon>
    </lineage>
</organism>
<dbReference type="PANTHER" id="PTHR34406:SF1">
    <property type="entry name" value="PROTEIN YCEI"/>
    <property type="match status" value="1"/>
</dbReference>
<dbReference type="PIRSF" id="PIRSF029811">
    <property type="entry name" value="UCP029811"/>
    <property type="match status" value="1"/>
</dbReference>
<gene>
    <name evidence="2" type="ORF">RB602_08425</name>
</gene>
<dbReference type="Proteomes" id="UP001302429">
    <property type="component" value="Chromosome"/>
</dbReference>
<dbReference type="KEGG" id="acoa:RB602_08425"/>
<accession>A0AA97HZZ0</accession>
<feature type="domain" description="Lipid/polyisoprenoid-binding YceI-like" evidence="1">
    <location>
        <begin position="40"/>
        <end position="209"/>
    </location>
</feature>
<dbReference type="SMART" id="SM00867">
    <property type="entry name" value="YceI"/>
    <property type="match status" value="1"/>
</dbReference>
<dbReference type="EMBL" id="CP136594">
    <property type="protein sequence ID" value="WOE73893.1"/>
    <property type="molecule type" value="Genomic_DNA"/>
</dbReference>
<dbReference type="AlphaFoldDB" id="A0AA97HZZ0"/>
<dbReference type="InterPro" id="IPR036761">
    <property type="entry name" value="TTHA0802/YceI-like_sf"/>
</dbReference>
<dbReference type="PANTHER" id="PTHR34406">
    <property type="entry name" value="PROTEIN YCEI"/>
    <property type="match status" value="1"/>
</dbReference>
<dbReference type="Gene3D" id="2.40.128.110">
    <property type="entry name" value="Lipid/polyisoprenoid-binding, YceI-like"/>
    <property type="match status" value="1"/>
</dbReference>
<proteinExistence type="predicted"/>
<keyword evidence="3" id="KW-1185">Reference proteome</keyword>
<evidence type="ECO:0000313" key="3">
    <source>
        <dbReference type="Proteomes" id="UP001302429"/>
    </source>
</evidence>
<evidence type="ECO:0000259" key="1">
    <source>
        <dbReference type="SMART" id="SM00867"/>
    </source>
</evidence>